<dbReference type="InterPro" id="IPR014284">
    <property type="entry name" value="RNA_pol_sigma-70_dom"/>
</dbReference>
<dbReference type="RefSeq" id="WP_099473042.1">
    <property type="nucleotide sequence ID" value="NZ_CP041025.1"/>
</dbReference>
<evidence type="ECO:0000256" key="2">
    <source>
        <dbReference type="ARBA" id="ARBA00023015"/>
    </source>
</evidence>
<dbReference type="GO" id="GO:0006352">
    <property type="term" value="P:DNA-templated transcription initiation"/>
    <property type="evidence" value="ECO:0007669"/>
    <property type="project" value="InterPro"/>
</dbReference>
<comment type="similarity">
    <text evidence="1">Belongs to the sigma-70 factor family. ECF subfamily.</text>
</comment>
<evidence type="ECO:0000256" key="4">
    <source>
        <dbReference type="ARBA" id="ARBA00023163"/>
    </source>
</evidence>
<dbReference type="InterPro" id="IPR036388">
    <property type="entry name" value="WH-like_DNA-bd_sf"/>
</dbReference>
<evidence type="ECO:0000256" key="3">
    <source>
        <dbReference type="ARBA" id="ARBA00023082"/>
    </source>
</evidence>
<dbReference type="SUPFAM" id="SSF88659">
    <property type="entry name" value="Sigma3 and sigma4 domains of RNA polymerase sigma factors"/>
    <property type="match status" value="1"/>
</dbReference>
<dbReference type="Pfam" id="PF04542">
    <property type="entry name" value="Sigma70_r2"/>
    <property type="match status" value="1"/>
</dbReference>
<dbReference type="EMBL" id="PDEM01000023">
    <property type="protein sequence ID" value="PHZ84742.1"/>
    <property type="molecule type" value="Genomic_DNA"/>
</dbReference>
<evidence type="ECO:0000313" key="8">
    <source>
        <dbReference type="Proteomes" id="UP000229730"/>
    </source>
</evidence>
<dbReference type="SUPFAM" id="SSF88946">
    <property type="entry name" value="Sigma2 domain of RNA polymerase sigma factors"/>
    <property type="match status" value="1"/>
</dbReference>
<keyword evidence="2" id="KW-0805">Transcription regulation</keyword>
<keyword evidence="8" id="KW-1185">Reference proteome</keyword>
<reference evidence="7 8" key="1">
    <citation type="submission" date="2017-10" db="EMBL/GenBank/DDBJ databases">
        <title>Frigbacter circumglobatus gen. nov. sp. nov., isolated from sediment cultured in situ.</title>
        <authorList>
            <person name="Zhao Z."/>
        </authorList>
    </citation>
    <scope>NUCLEOTIDE SEQUENCE [LARGE SCALE GENOMIC DNA]</scope>
    <source>
        <strain evidence="7 8">ZYL</strain>
    </source>
</reference>
<dbReference type="GO" id="GO:0003677">
    <property type="term" value="F:DNA binding"/>
    <property type="evidence" value="ECO:0007669"/>
    <property type="project" value="InterPro"/>
</dbReference>
<gene>
    <name evidence="7" type="ORF">CRD36_10680</name>
</gene>
<accession>A0A2G4YQY6</accession>
<evidence type="ECO:0000313" key="7">
    <source>
        <dbReference type="EMBL" id="PHZ84742.1"/>
    </source>
</evidence>
<evidence type="ECO:0000259" key="6">
    <source>
        <dbReference type="Pfam" id="PF08281"/>
    </source>
</evidence>
<dbReference type="PANTHER" id="PTHR43133">
    <property type="entry name" value="RNA POLYMERASE ECF-TYPE SIGMA FACTO"/>
    <property type="match status" value="1"/>
</dbReference>
<protein>
    <recommendedName>
        <fullName evidence="9">RNA polymerase subunit sigma-70</fullName>
    </recommendedName>
</protein>
<evidence type="ECO:0000256" key="1">
    <source>
        <dbReference type="ARBA" id="ARBA00010641"/>
    </source>
</evidence>
<dbReference type="InterPro" id="IPR013325">
    <property type="entry name" value="RNA_pol_sigma_r2"/>
</dbReference>
<evidence type="ECO:0000259" key="5">
    <source>
        <dbReference type="Pfam" id="PF04542"/>
    </source>
</evidence>
<dbReference type="OrthoDB" id="9794372at2"/>
<feature type="domain" description="RNA polymerase sigma factor 70 region 4 type 2" evidence="6">
    <location>
        <begin position="116"/>
        <end position="166"/>
    </location>
</feature>
<dbReference type="InterPro" id="IPR013249">
    <property type="entry name" value="RNA_pol_sigma70_r4_t2"/>
</dbReference>
<dbReference type="Pfam" id="PF08281">
    <property type="entry name" value="Sigma70_r4_2"/>
    <property type="match status" value="1"/>
</dbReference>
<dbReference type="Proteomes" id="UP000229730">
    <property type="component" value="Unassembled WGS sequence"/>
</dbReference>
<dbReference type="InterPro" id="IPR039425">
    <property type="entry name" value="RNA_pol_sigma-70-like"/>
</dbReference>
<keyword evidence="4" id="KW-0804">Transcription</keyword>
<comment type="caution">
    <text evidence="7">The sequence shown here is derived from an EMBL/GenBank/DDBJ whole genome shotgun (WGS) entry which is preliminary data.</text>
</comment>
<name>A0A2G4YQY6_9PROT</name>
<dbReference type="GO" id="GO:0016987">
    <property type="term" value="F:sigma factor activity"/>
    <property type="evidence" value="ECO:0007669"/>
    <property type="project" value="UniProtKB-KW"/>
</dbReference>
<dbReference type="InParanoid" id="A0A2G4YQY6"/>
<dbReference type="CDD" id="cd06171">
    <property type="entry name" value="Sigma70_r4"/>
    <property type="match status" value="1"/>
</dbReference>
<sequence>MMAEREGLIKEWYERYGEDLYRSLRSAAKNPEEAQDISQETFLKVAMKLSDKECSETILNPKAFLYRVAFNEFYNRCKRRKLHNHLQQLFGESDEAYICSITPEKIALDQEELAVVRDAIYGLPDKQREVFLLTRVNNMSYQNAARKLGIKKDTVKKHVVRVLAALRVARAGYLNDEPKKPLDYEDG</sequence>
<dbReference type="Gene3D" id="1.10.10.10">
    <property type="entry name" value="Winged helix-like DNA-binding domain superfamily/Winged helix DNA-binding domain"/>
    <property type="match status" value="1"/>
</dbReference>
<dbReference type="InterPro" id="IPR007627">
    <property type="entry name" value="RNA_pol_sigma70_r2"/>
</dbReference>
<dbReference type="NCBIfam" id="TIGR02937">
    <property type="entry name" value="sigma70-ECF"/>
    <property type="match status" value="1"/>
</dbReference>
<evidence type="ECO:0008006" key="9">
    <source>
        <dbReference type="Google" id="ProtNLM"/>
    </source>
</evidence>
<dbReference type="InterPro" id="IPR013324">
    <property type="entry name" value="RNA_pol_sigma_r3/r4-like"/>
</dbReference>
<proteinExistence type="inferred from homology"/>
<dbReference type="AlphaFoldDB" id="A0A2G4YQY6"/>
<keyword evidence="3" id="KW-0731">Sigma factor</keyword>
<dbReference type="PANTHER" id="PTHR43133:SF63">
    <property type="entry name" value="RNA POLYMERASE SIGMA FACTOR FECI-RELATED"/>
    <property type="match status" value="1"/>
</dbReference>
<organism evidence="7 8">
    <name type="scientific">Paremcibacter congregatus</name>
    <dbReference type="NCBI Taxonomy" id="2043170"/>
    <lineage>
        <taxon>Bacteria</taxon>
        <taxon>Pseudomonadati</taxon>
        <taxon>Pseudomonadota</taxon>
        <taxon>Alphaproteobacteria</taxon>
        <taxon>Emcibacterales</taxon>
        <taxon>Emcibacteraceae</taxon>
        <taxon>Paremcibacter</taxon>
    </lineage>
</organism>
<dbReference type="Gene3D" id="1.10.1740.10">
    <property type="match status" value="1"/>
</dbReference>
<feature type="domain" description="RNA polymerase sigma-70 region 2" evidence="5">
    <location>
        <begin position="13"/>
        <end position="81"/>
    </location>
</feature>